<evidence type="ECO:0000256" key="2">
    <source>
        <dbReference type="ARBA" id="ARBA00023125"/>
    </source>
</evidence>
<evidence type="ECO:0000256" key="4">
    <source>
        <dbReference type="PROSITE-ProRule" id="PRU00335"/>
    </source>
</evidence>
<dbReference type="RefSeq" id="WP_090474509.1">
    <property type="nucleotide sequence ID" value="NZ_LT629710.1"/>
</dbReference>
<dbReference type="InterPro" id="IPR036271">
    <property type="entry name" value="Tet_transcr_reg_TetR-rel_C_sf"/>
</dbReference>
<dbReference type="PROSITE" id="PS50977">
    <property type="entry name" value="HTH_TETR_2"/>
    <property type="match status" value="1"/>
</dbReference>
<proteinExistence type="predicted"/>
<evidence type="ECO:0000256" key="5">
    <source>
        <dbReference type="SAM" id="MobiDB-lite"/>
    </source>
</evidence>
<organism evidence="7 8">
    <name type="scientific">Nakamurella panacisegetis</name>
    <dbReference type="NCBI Taxonomy" id="1090615"/>
    <lineage>
        <taxon>Bacteria</taxon>
        <taxon>Bacillati</taxon>
        <taxon>Actinomycetota</taxon>
        <taxon>Actinomycetes</taxon>
        <taxon>Nakamurellales</taxon>
        <taxon>Nakamurellaceae</taxon>
        <taxon>Nakamurella</taxon>
    </lineage>
</organism>
<dbReference type="GO" id="GO:0003700">
    <property type="term" value="F:DNA-binding transcription factor activity"/>
    <property type="evidence" value="ECO:0007669"/>
    <property type="project" value="TreeGrafter"/>
</dbReference>
<feature type="region of interest" description="Disordered" evidence="5">
    <location>
        <begin position="1"/>
        <end position="52"/>
    </location>
</feature>
<evidence type="ECO:0000259" key="6">
    <source>
        <dbReference type="PROSITE" id="PS50977"/>
    </source>
</evidence>
<dbReference type="OrthoDB" id="5190841at2"/>
<dbReference type="PRINTS" id="PR00455">
    <property type="entry name" value="HTHTETR"/>
</dbReference>
<dbReference type="PANTHER" id="PTHR30055">
    <property type="entry name" value="HTH-TYPE TRANSCRIPTIONAL REGULATOR RUTR"/>
    <property type="match status" value="1"/>
</dbReference>
<name>A0A1H0IMH6_9ACTN</name>
<evidence type="ECO:0000256" key="3">
    <source>
        <dbReference type="ARBA" id="ARBA00023163"/>
    </source>
</evidence>
<evidence type="ECO:0000313" key="7">
    <source>
        <dbReference type="EMBL" id="SDO32545.1"/>
    </source>
</evidence>
<sequence>MTALDTAEGSAAPVEKSAPVPGPTPSGPSEQPAVPSEAATPRRPLRADAQRNRDKLIEVATSAFVRDGSDIALEEIARRADVGIGTLYRHFPTREALVVAVYRKQIDDLGQLAHDLPLTHGPADALRLWMQGFVEYGAVKRGLVGLLKSMMETESDLFDQARATLRGSAGALMKAAAEAGEIRPDFEPGDVIRALGGICMATDRPDAGTSALALVDLVFDGLRYGAPARS</sequence>
<dbReference type="Pfam" id="PF21597">
    <property type="entry name" value="TetR_C_43"/>
    <property type="match status" value="1"/>
</dbReference>
<gene>
    <name evidence="7" type="ORF">SAMN04515671_0569</name>
</gene>
<dbReference type="InterPro" id="IPR009057">
    <property type="entry name" value="Homeodomain-like_sf"/>
</dbReference>
<dbReference type="PANTHER" id="PTHR30055:SF234">
    <property type="entry name" value="HTH-TYPE TRANSCRIPTIONAL REGULATOR BETI"/>
    <property type="match status" value="1"/>
</dbReference>
<dbReference type="SUPFAM" id="SSF46689">
    <property type="entry name" value="Homeodomain-like"/>
    <property type="match status" value="1"/>
</dbReference>
<dbReference type="Gene3D" id="1.10.357.10">
    <property type="entry name" value="Tetracycline Repressor, domain 2"/>
    <property type="match status" value="1"/>
</dbReference>
<evidence type="ECO:0000256" key="1">
    <source>
        <dbReference type="ARBA" id="ARBA00023015"/>
    </source>
</evidence>
<evidence type="ECO:0000313" key="8">
    <source>
        <dbReference type="Proteomes" id="UP000198741"/>
    </source>
</evidence>
<keyword evidence="3" id="KW-0804">Transcription</keyword>
<reference evidence="7 8" key="1">
    <citation type="submission" date="2016-10" db="EMBL/GenBank/DDBJ databases">
        <authorList>
            <person name="de Groot N.N."/>
        </authorList>
    </citation>
    <scope>NUCLEOTIDE SEQUENCE [LARGE SCALE GENOMIC DNA]</scope>
    <source>
        <strain evidence="8">P4-7,KCTC 19426,CECT 7604</strain>
    </source>
</reference>
<keyword evidence="1" id="KW-0805">Transcription regulation</keyword>
<dbReference type="AlphaFoldDB" id="A0A1H0IMH6"/>
<accession>A0A1H0IMH6</accession>
<dbReference type="InterPro" id="IPR001647">
    <property type="entry name" value="HTH_TetR"/>
</dbReference>
<keyword evidence="8" id="KW-1185">Reference proteome</keyword>
<dbReference type="Proteomes" id="UP000198741">
    <property type="component" value="Chromosome I"/>
</dbReference>
<dbReference type="GO" id="GO:0000976">
    <property type="term" value="F:transcription cis-regulatory region binding"/>
    <property type="evidence" value="ECO:0007669"/>
    <property type="project" value="TreeGrafter"/>
</dbReference>
<dbReference type="InterPro" id="IPR050109">
    <property type="entry name" value="HTH-type_TetR-like_transc_reg"/>
</dbReference>
<dbReference type="STRING" id="1090615.SAMN04515671_0569"/>
<dbReference type="EMBL" id="LT629710">
    <property type="protein sequence ID" value="SDO32545.1"/>
    <property type="molecule type" value="Genomic_DNA"/>
</dbReference>
<keyword evidence="2 4" id="KW-0238">DNA-binding</keyword>
<dbReference type="InterPro" id="IPR049445">
    <property type="entry name" value="TetR_SbtR-like_C"/>
</dbReference>
<feature type="DNA-binding region" description="H-T-H motif" evidence="4">
    <location>
        <begin position="72"/>
        <end position="91"/>
    </location>
</feature>
<dbReference type="Pfam" id="PF00440">
    <property type="entry name" value="TetR_N"/>
    <property type="match status" value="1"/>
</dbReference>
<dbReference type="SUPFAM" id="SSF48498">
    <property type="entry name" value="Tetracyclin repressor-like, C-terminal domain"/>
    <property type="match status" value="1"/>
</dbReference>
<feature type="domain" description="HTH tetR-type" evidence="6">
    <location>
        <begin position="50"/>
        <end position="109"/>
    </location>
</feature>
<protein>
    <submittedName>
        <fullName evidence="7">DNA-binding transcriptional regulator, AcrR family</fullName>
    </submittedName>
</protein>